<dbReference type="GeneID" id="89663184"/>
<dbReference type="Proteomes" id="UP000078302">
    <property type="component" value="Unassembled WGS sequence"/>
</dbReference>
<name>A0A179BMF5_ACIFR</name>
<evidence type="ECO:0000313" key="2">
    <source>
        <dbReference type="EMBL" id="OAP92184.1"/>
    </source>
</evidence>
<accession>A0A179BMF5</accession>
<keyword evidence="3" id="KW-1185">Reference proteome</keyword>
<comment type="caution">
    <text evidence="2">The sequence shown here is derived from an EMBL/GenBank/DDBJ whole genome shotgun (WGS) entry which is preliminary data.</text>
</comment>
<dbReference type="EMBL" id="LVXZ01000046">
    <property type="protein sequence ID" value="OAP92184.1"/>
    <property type="molecule type" value="Genomic_DNA"/>
</dbReference>
<dbReference type="OrthoDB" id="9922378at2"/>
<dbReference type="AlphaFoldDB" id="A0A179BMF5"/>
<sequence>MKRFTLRKGMYPGKGLAPCKGLALILVLAMGPATAWAAIMTGAGPVTGIALSGLAGRQGFFRIGPALPMHAPAQGAGSTQGPQSTQGSHPARGTQPAKGSSSAKGYTGGLPVFHDYYCEQYGC</sequence>
<reference evidence="2 3" key="1">
    <citation type="submission" date="2016-04" db="EMBL/GenBank/DDBJ databases">
        <title>Acidithiobacillus ferrooxidans genome sequencing and assembly.</title>
        <authorList>
            <person name="Zhou Z."/>
        </authorList>
    </citation>
    <scope>NUCLEOTIDE SEQUENCE [LARGE SCALE GENOMIC DNA]</scope>
    <source>
        <strain evidence="2 3">BY0502</strain>
    </source>
</reference>
<feature type="region of interest" description="Disordered" evidence="1">
    <location>
        <begin position="68"/>
        <end position="107"/>
    </location>
</feature>
<evidence type="ECO:0000256" key="1">
    <source>
        <dbReference type="SAM" id="MobiDB-lite"/>
    </source>
</evidence>
<proteinExistence type="predicted"/>
<gene>
    <name evidence="2" type="ORF">A4H96_04540</name>
</gene>
<evidence type="ECO:0000313" key="3">
    <source>
        <dbReference type="Proteomes" id="UP000078302"/>
    </source>
</evidence>
<protein>
    <submittedName>
        <fullName evidence="2">Uncharacterized protein</fullName>
    </submittedName>
</protein>
<feature type="compositionally biased region" description="Polar residues" evidence="1">
    <location>
        <begin position="76"/>
        <end position="88"/>
    </location>
</feature>
<organism evidence="2 3">
    <name type="scientific">Acidithiobacillus ferrooxidans</name>
    <name type="common">Thiobacillus ferrooxidans</name>
    <dbReference type="NCBI Taxonomy" id="920"/>
    <lineage>
        <taxon>Bacteria</taxon>
        <taxon>Pseudomonadati</taxon>
        <taxon>Pseudomonadota</taxon>
        <taxon>Acidithiobacillia</taxon>
        <taxon>Acidithiobacillales</taxon>
        <taxon>Acidithiobacillaceae</taxon>
        <taxon>Acidithiobacillus</taxon>
    </lineage>
</organism>
<dbReference type="RefSeq" id="WP_064218491.1">
    <property type="nucleotide sequence ID" value="NZ_LVXZ01000046.1"/>
</dbReference>